<dbReference type="AlphaFoldDB" id="D7E6G0"/>
<accession>D7E6G0</accession>
<keyword evidence="3" id="KW-1185">Reference proteome</keyword>
<dbReference type="GeneID" id="9345867"/>
<gene>
    <name evidence="2" type="ordered locus">Metev_0254</name>
</gene>
<evidence type="ECO:0000259" key="1">
    <source>
        <dbReference type="Pfam" id="PF01968"/>
    </source>
</evidence>
<dbReference type="Gene3D" id="3.30.420.40">
    <property type="match status" value="1"/>
</dbReference>
<dbReference type="GO" id="GO:0016787">
    <property type="term" value="F:hydrolase activity"/>
    <property type="evidence" value="ECO:0007669"/>
    <property type="project" value="InterPro"/>
</dbReference>
<dbReference type="Gene3D" id="3.30.420.190">
    <property type="entry name" value="conserved archaeal protein q6m145"/>
    <property type="match status" value="1"/>
</dbReference>
<dbReference type="NCBIfam" id="TIGR03123">
    <property type="entry name" value="one_C_unchar_1"/>
    <property type="match status" value="1"/>
</dbReference>
<dbReference type="KEGG" id="mev:Metev_0254"/>
<dbReference type="HOGENOM" id="CLU_060932_0_0_2"/>
<reference evidence="2 3" key="1">
    <citation type="submission" date="2010-06" db="EMBL/GenBank/DDBJ databases">
        <title>Complete sequence chromosome of Methanohalobium evestigatum Z-7303.</title>
        <authorList>
            <consortium name="US DOE Joint Genome Institute"/>
            <person name="Lucas S."/>
            <person name="Copeland A."/>
            <person name="Lapidus A."/>
            <person name="Cheng J.-F."/>
            <person name="Bruce D."/>
            <person name="Goodwin L."/>
            <person name="Pitluck S."/>
            <person name="Saunders E."/>
            <person name="Detter J.C."/>
            <person name="Han C."/>
            <person name="Tapia R."/>
            <person name="Land M."/>
            <person name="Hauser L."/>
            <person name="Kyrpides N."/>
            <person name="Mikhailova N."/>
            <person name="Sieprawska-Lupa M."/>
            <person name="Whitman W.B."/>
            <person name="Anderson I."/>
            <person name="Woyke T."/>
        </authorList>
    </citation>
    <scope>NUCLEOTIDE SEQUENCE [LARGE SCALE GENOMIC DNA]</scope>
    <source>
        <strain evidence="3">ATCC BAA-1072 / DSM 3721 / NBRC 107634 / OCM 161 / Z-7303</strain>
    </source>
</reference>
<proteinExistence type="predicted"/>
<dbReference type="OrthoDB" id="148086at2157"/>
<dbReference type="RefSeq" id="WP_013193750.1">
    <property type="nucleotide sequence ID" value="NC_014253.1"/>
</dbReference>
<protein>
    <submittedName>
        <fullName evidence="2">H4MPT-linked C1 transfer pathway protein</fullName>
    </submittedName>
</protein>
<dbReference type="Pfam" id="PF01968">
    <property type="entry name" value="Hydantoinase_A"/>
    <property type="match status" value="1"/>
</dbReference>
<dbReference type="STRING" id="644295.Metev_0254"/>
<dbReference type="InterPro" id="IPR002756">
    <property type="entry name" value="MfnF"/>
</dbReference>
<name>D7E6G0_METEZ</name>
<evidence type="ECO:0000313" key="2">
    <source>
        <dbReference type="EMBL" id="ADI73182.1"/>
    </source>
</evidence>
<dbReference type="InterPro" id="IPR043129">
    <property type="entry name" value="ATPase_NBD"/>
</dbReference>
<dbReference type="SUPFAM" id="SSF53067">
    <property type="entry name" value="Actin-like ATPase domain"/>
    <property type="match status" value="1"/>
</dbReference>
<evidence type="ECO:0000313" key="3">
    <source>
        <dbReference type="Proteomes" id="UP000000391"/>
    </source>
</evidence>
<dbReference type="InterPro" id="IPR002821">
    <property type="entry name" value="Hydantoinase_A"/>
</dbReference>
<dbReference type="EMBL" id="CP002069">
    <property type="protein sequence ID" value="ADI73182.1"/>
    <property type="molecule type" value="Genomic_DNA"/>
</dbReference>
<feature type="domain" description="Hydantoinase A/oxoprolinase" evidence="1">
    <location>
        <begin position="54"/>
        <end position="319"/>
    </location>
</feature>
<organism evidence="2 3">
    <name type="scientific">Methanohalobium evestigatum (strain ATCC BAA-1072 / DSM 3721 / NBRC 107634 / OCM 161 / Z-7303)</name>
    <dbReference type="NCBI Taxonomy" id="644295"/>
    <lineage>
        <taxon>Archaea</taxon>
        <taxon>Methanobacteriati</taxon>
        <taxon>Methanobacteriota</taxon>
        <taxon>Stenosarchaea group</taxon>
        <taxon>Methanomicrobia</taxon>
        <taxon>Methanosarcinales</taxon>
        <taxon>Methanosarcinaceae</taxon>
        <taxon>Methanohalobium</taxon>
    </lineage>
</organism>
<sequence length="323" mass="35588">MRNSTIGIDIGGANTKVSSNDGNFTELHYVPLWKNTVLPNILQEIARKIEPYRVAVVMTGELADCFDNKHNGIKFIMDSVDNAFNCEVNFVNVDGQFINDSNNINHLAAANWAASARIIGNEIGNCIFVDMGSTTTDIIPIIDGKHKAQYTDFKRLLHDELLYTGLLRTNIATVVDKMDLNEGSCRPSSELFATTADAYLMLGDISSDMYTCEPADNAGVEKNDALRRLARVVCSDLNEISNDDIEKIAQSVKEKQISLIREAISSVSKQYNLDKIVTAGIGEYIIKNAVEQLGFECLSVTDIWGPNVSKVFPAYAAANIYDL</sequence>
<dbReference type="Proteomes" id="UP000000391">
    <property type="component" value="Chromosome"/>
</dbReference>